<proteinExistence type="predicted"/>
<dbReference type="Gene3D" id="3.30.70.100">
    <property type="match status" value="1"/>
</dbReference>
<evidence type="ECO:0000259" key="1">
    <source>
        <dbReference type="Pfam" id="PF07045"/>
    </source>
</evidence>
<protein>
    <recommendedName>
        <fullName evidence="1">DUF1330 domain-containing protein</fullName>
    </recommendedName>
</protein>
<accession>A0A653F120</accession>
<dbReference type="SUPFAM" id="SSF54909">
    <property type="entry name" value="Dimeric alpha+beta barrel"/>
    <property type="match status" value="1"/>
</dbReference>
<name>A0A653F120_9MYCO</name>
<dbReference type="PANTHER" id="PTHR41521">
    <property type="match status" value="1"/>
</dbReference>
<gene>
    <name evidence="2" type="ORF">BIN_B_04620</name>
</gene>
<dbReference type="AlphaFoldDB" id="A0A653F120"/>
<sequence>MSAYVISDIEIVDPAAFEEYKTLSPPSVAKYGGRFLARGGDLEILEGDWVPQRLAILEFPDVDAARAWLESVEYAPAREVRQGAAKTGLVLVSGVPG</sequence>
<dbReference type="InterPro" id="IPR010753">
    <property type="entry name" value="DUF1330"/>
</dbReference>
<organism evidence="2">
    <name type="scientific">Mycobacterium riyadhense</name>
    <dbReference type="NCBI Taxonomy" id="486698"/>
    <lineage>
        <taxon>Bacteria</taxon>
        <taxon>Bacillati</taxon>
        <taxon>Actinomycetota</taxon>
        <taxon>Actinomycetes</taxon>
        <taxon>Mycobacteriales</taxon>
        <taxon>Mycobacteriaceae</taxon>
        <taxon>Mycobacterium</taxon>
    </lineage>
</organism>
<reference evidence="2" key="1">
    <citation type="submission" date="2019-05" db="EMBL/GenBank/DDBJ databases">
        <authorList>
            <person name="Naeem R."/>
            <person name="Antony C."/>
            <person name="Guan Q."/>
        </authorList>
    </citation>
    <scope>NUCLEOTIDE SEQUENCE</scope>
    <source>
        <strain evidence="2">2</strain>
    </source>
</reference>
<dbReference type="PANTHER" id="PTHR41521:SF4">
    <property type="entry name" value="BLR0684 PROTEIN"/>
    <property type="match status" value="1"/>
</dbReference>
<dbReference type="Pfam" id="PF07045">
    <property type="entry name" value="DUF1330"/>
    <property type="match status" value="1"/>
</dbReference>
<dbReference type="EMBL" id="LR589138">
    <property type="protein sequence ID" value="VTP02662.1"/>
    <property type="molecule type" value="Genomic_DNA"/>
</dbReference>
<feature type="domain" description="DUF1330" evidence="1">
    <location>
        <begin position="2"/>
        <end position="95"/>
    </location>
</feature>
<evidence type="ECO:0000313" key="2">
    <source>
        <dbReference type="EMBL" id="VTP02662.1"/>
    </source>
</evidence>
<dbReference type="InterPro" id="IPR011008">
    <property type="entry name" value="Dimeric_a/b-barrel"/>
</dbReference>